<dbReference type="InterPro" id="IPR005511">
    <property type="entry name" value="SMP-30"/>
</dbReference>
<dbReference type="EMBL" id="CAJNIZ010045517">
    <property type="protein sequence ID" value="CAE7722275.1"/>
    <property type="molecule type" value="Genomic_DNA"/>
</dbReference>
<feature type="binding site" evidence="3">
    <location>
        <position position="113"/>
    </location>
    <ligand>
        <name>substrate</name>
    </ligand>
</feature>
<dbReference type="Gene3D" id="2.120.10.30">
    <property type="entry name" value="TolB, C-terminal domain"/>
    <property type="match status" value="1"/>
</dbReference>
<comment type="similarity">
    <text evidence="1">Belongs to the SMP-30/CGR1 family.</text>
</comment>
<dbReference type="GO" id="GO:0004341">
    <property type="term" value="F:gluconolactonase activity"/>
    <property type="evidence" value="ECO:0007669"/>
    <property type="project" value="TreeGrafter"/>
</dbReference>
<evidence type="ECO:0000259" key="4">
    <source>
        <dbReference type="Pfam" id="PF08450"/>
    </source>
</evidence>
<accession>A0A812XCU5</accession>
<dbReference type="PRINTS" id="PR01790">
    <property type="entry name" value="SMP30FAMILY"/>
</dbReference>
<dbReference type="InterPro" id="IPR043504">
    <property type="entry name" value="Peptidase_S1_PA_chymotrypsin"/>
</dbReference>
<evidence type="ECO:0000313" key="6">
    <source>
        <dbReference type="Proteomes" id="UP000649617"/>
    </source>
</evidence>
<dbReference type="PANTHER" id="PTHR10907:SF47">
    <property type="entry name" value="REGUCALCIN"/>
    <property type="match status" value="1"/>
</dbReference>
<evidence type="ECO:0000256" key="3">
    <source>
        <dbReference type="PIRSR" id="PIRSR605511-2"/>
    </source>
</evidence>
<feature type="binding site" evidence="3">
    <location>
        <position position="131"/>
    </location>
    <ligand>
        <name>substrate</name>
    </ligand>
</feature>
<evidence type="ECO:0000256" key="1">
    <source>
        <dbReference type="ARBA" id="ARBA00008853"/>
    </source>
</evidence>
<feature type="active site" description="Proton donor/acceptor" evidence="2">
    <location>
        <position position="214"/>
    </location>
</feature>
<sequence length="715" mass="77339">MAATLTAELAVKLPAQLGEGSIWDSRSKKLLWLDIYSSKLYRFDPVSNDNEEHDLRKFSASVSSVVPLSHEVDPAGDLVAVTLREGFAMYNFRTKSLDKLGNDPPVHDFERFNDGKVDPRGCYWAGTITRDKDLNICKGATLYRRDVDGSVSVMLTDLSISNGLIWSRDGQTMYYIDTPTGQVDAFDFDLQSGAISNRRPVITGFDFEKTGFPDGCTIDQKERLWVARFNGGCVGCYDPASGCLLAEVHVPPEAGKQVTSVAFGGENLEDLYITTAREGFGADDEKRYPLAGSLFVVRKDMVGRLTELYIGDVRRYESRPSGHCGQPAFSLIGSSISVALPLGANFEQIAVEARLKAGVVVRLKEASGFMFCGLQWAVENLSLPDCETAGLSQISSGLAESVISNISSHPGLLLTDAAADSAVGGDSGALSLAIPLSVIRDTLLDDPACLAQLVEGEAASLVPYAKELPCCGWIRAVGHQQWYYLRMARKPGVLRQPTRVVMDAALCMIRWEGGRPTLMNSPVRVSNQNSSSGKRIQSVGHCIYADMFGLWGMGSSVQPLLGKAQLCQLARIVCGKKGRAAVLQSSAAVHRGCSGGALVAAETGELLGMVTTNAKQQDGAVLPHINFILPVSLLSPLSAYLETTNEPDALDTLIKDLQAAAADPEEQGFWRLEPEHLNLPSRLVARKSHVLESLDQLEKLVGGQEEINAKHQSKL</sequence>
<keyword evidence="6" id="KW-1185">Reference proteome</keyword>
<feature type="binding site" evidence="3">
    <location>
        <position position="19"/>
    </location>
    <ligand>
        <name>a divalent metal cation</name>
        <dbReference type="ChEBI" id="CHEBI:60240"/>
    </ligand>
</feature>
<name>A0A812XCU5_SYMPI</name>
<dbReference type="OrthoDB" id="423498at2759"/>
<feature type="binding site" evidence="3">
    <location>
        <position position="162"/>
    </location>
    <ligand>
        <name>a divalent metal cation</name>
        <dbReference type="ChEBI" id="CHEBI:60240"/>
    </ligand>
</feature>
<dbReference type="PANTHER" id="PTHR10907">
    <property type="entry name" value="REGUCALCIN"/>
    <property type="match status" value="1"/>
</dbReference>
<dbReference type="Proteomes" id="UP000649617">
    <property type="component" value="Unassembled WGS sequence"/>
</dbReference>
<dbReference type="AlphaFoldDB" id="A0A812XCU5"/>
<dbReference type="Gene3D" id="2.40.10.10">
    <property type="entry name" value="Trypsin-like serine proteases"/>
    <property type="match status" value="1"/>
</dbReference>
<dbReference type="InterPro" id="IPR011042">
    <property type="entry name" value="6-blade_b-propeller_TolB-like"/>
</dbReference>
<protein>
    <submittedName>
        <fullName evidence="5">YvrE protein</fullName>
    </submittedName>
</protein>
<comment type="cofactor">
    <cofactor evidence="3">
        <name>Zn(2+)</name>
        <dbReference type="ChEBI" id="CHEBI:29105"/>
    </cofactor>
    <text evidence="3">Binds 1 divalent metal cation per subunit.</text>
</comment>
<keyword evidence="3" id="KW-0479">Metal-binding</keyword>
<dbReference type="Pfam" id="PF08450">
    <property type="entry name" value="SGL"/>
    <property type="match status" value="1"/>
</dbReference>
<reference evidence="5" key="1">
    <citation type="submission" date="2021-02" db="EMBL/GenBank/DDBJ databases">
        <authorList>
            <person name="Dougan E. K."/>
            <person name="Rhodes N."/>
            <person name="Thang M."/>
            <person name="Chan C."/>
        </authorList>
    </citation>
    <scope>NUCLEOTIDE SEQUENCE</scope>
</reference>
<keyword evidence="3" id="KW-0862">Zinc</keyword>
<feature type="domain" description="SMP-30/Gluconolactonase/LRE-like region" evidence="4">
    <location>
        <begin position="17"/>
        <end position="277"/>
    </location>
</feature>
<dbReference type="GO" id="GO:0019853">
    <property type="term" value="P:L-ascorbic acid biosynthetic process"/>
    <property type="evidence" value="ECO:0007669"/>
    <property type="project" value="TreeGrafter"/>
</dbReference>
<dbReference type="InterPro" id="IPR009003">
    <property type="entry name" value="Peptidase_S1_PA"/>
</dbReference>
<organism evidence="5 6">
    <name type="scientific">Symbiodinium pilosum</name>
    <name type="common">Dinoflagellate</name>
    <dbReference type="NCBI Taxonomy" id="2952"/>
    <lineage>
        <taxon>Eukaryota</taxon>
        <taxon>Sar</taxon>
        <taxon>Alveolata</taxon>
        <taxon>Dinophyceae</taxon>
        <taxon>Suessiales</taxon>
        <taxon>Symbiodiniaceae</taxon>
        <taxon>Symbiodinium</taxon>
    </lineage>
</organism>
<gene>
    <name evidence="5" type="primary">yvrE</name>
    <name evidence="5" type="ORF">SPIL2461_LOCUS20601</name>
</gene>
<proteinExistence type="inferred from homology"/>
<feature type="binding site" evidence="3">
    <location>
        <position position="111"/>
    </location>
    <ligand>
        <name>substrate</name>
    </ligand>
</feature>
<evidence type="ECO:0000313" key="5">
    <source>
        <dbReference type="EMBL" id="CAE7722275.1"/>
    </source>
</evidence>
<evidence type="ECO:0000256" key="2">
    <source>
        <dbReference type="PIRSR" id="PIRSR605511-1"/>
    </source>
</evidence>
<dbReference type="InterPro" id="IPR013658">
    <property type="entry name" value="SGL"/>
</dbReference>
<dbReference type="SUPFAM" id="SSF63829">
    <property type="entry name" value="Calcium-dependent phosphotriesterase"/>
    <property type="match status" value="1"/>
</dbReference>
<feature type="binding site" evidence="3">
    <location>
        <position position="214"/>
    </location>
    <ligand>
        <name>a divalent metal cation</name>
        <dbReference type="ChEBI" id="CHEBI:60240"/>
    </ligand>
</feature>
<comment type="caution">
    <text evidence="5">The sequence shown here is derived from an EMBL/GenBank/DDBJ whole genome shotgun (WGS) entry which is preliminary data.</text>
</comment>
<dbReference type="GO" id="GO:0005509">
    <property type="term" value="F:calcium ion binding"/>
    <property type="evidence" value="ECO:0007669"/>
    <property type="project" value="TreeGrafter"/>
</dbReference>
<dbReference type="SUPFAM" id="SSF50494">
    <property type="entry name" value="Trypsin-like serine proteases"/>
    <property type="match status" value="1"/>
</dbReference>